<keyword evidence="2" id="KW-1185">Reference proteome</keyword>
<protein>
    <submittedName>
        <fullName evidence="1">DUF932</fullName>
    </submittedName>
</protein>
<reference evidence="1" key="1">
    <citation type="journal article" date="2021" name="Microb. Physiol.">
        <title>Proteogenomic Insights into the Physiology of Marine, Sulfate-Reducing, Filamentous Desulfonema limicola and Desulfonema magnum.</title>
        <authorList>
            <person name="Schnaars V."/>
            <person name="Wohlbrand L."/>
            <person name="Scheve S."/>
            <person name="Hinrichs C."/>
            <person name="Reinhardt R."/>
            <person name="Rabus R."/>
        </authorList>
    </citation>
    <scope>NUCLEOTIDE SEQUENCE</scope>
    <source>
        <strain evidence="1">5ac10</strain>
    </source>
</reference>
<name>A0A975BBM0_9BACT</name>
<evidence type="ECO:0000313" key="1">
    <source>
        <dbReference type="EMBL" id="QTA82356.1"/>
    </source>
</evidence>
<dbReference type="EMBL" id="CP061799">
    <property type="protein sequence ID" value="QTA82356.1"/>
    <property type="molecule type" value="Genomic_DNA"/>
</dbReference>
<evidence type="ECO:0000313" key="2">
    <source>
        <dbReference type="Proteomes" id="UP000663720"/>
    </source>
</evidence>
<dbReference type="AlphaFoldDB" id="A0A975BBM0"/>
<dbReference type="Pfam" id="PF06067">
    <property type="entry name" value="DUF932"/>
    <property type="match status" value="1"/>
</dbReference>
<dbReference type="Proteomes" id="UP000663720">
    <property type="component" value="Chromosome"/>
</dbReference>
<organism evidence="1 2">
    <name type="scientific">Desulfonema limicola</name>
    <dbReference type="NCBI Taxonomy" id="45656"/>
    <lineage>
        <taxon>Bacteria</taxon>
        <taxon>Pseudomonadati</taxon>
        <taxon>Thermodesulfobacteriota</taxon>
        <taxon>Desulfobacteria</taxon>
        <taxon>Desulfobacterales</taxon>
        <taxon>Desulfococcaceae</taxon>
        <taxon>Desulfonema</taxon>
    </lineage>
</organism>
<accession>A0A975BBM0</accession>
<dbReference type="KEGG" id="dli:dnl_47310"/>
<gene>
    <name evidence="1" type="ORF">dnl_47310</name>
</gene>
<dbReference type="InterPro" id="IPR026325">
    <property type="entry name" value="DUF932"/>
</dbReference>
<proteinExistence type="predicted"/>
<dbReference type="RefSeq" id="WP_207688296.1">
    <property type="nucleotide sequence ID" value="NZ_CP061799.1"/>
</dbReference>
<sequence>MRGKDTLTNVIEMVEGISENHHDQIIPLTDIEFENLDTVHVCGREIEVLPSAQRLLANRLRIPHNYLVRCPQELQERNLNFWLRQEQKNRDTFFMRFDGFKLRAVFTQRYTAFDNKDILTQMVQYGFSLDTEIHYTFDDSLMNLKIPEYDRMFSFPGDDKMIPGTSIANSEIGLLALSINAYIYRLVCANGLISQTSVSKKFKHISDKALVEFEDVISEVIYQSSHNQNRLRISTETTVEDANESFDSFNRRFLITKKEAEAVSIAFNREQGNTMFNIINAYTRGAQHPGLTAEESYKLERTGGQILALVK</sequence>